<comment type="caution">
    <text evidence="2">The sequence shown here is derived from an EMBL/GenBank/DDBJ whole genome shotgun (WGS) entry which is preliminary data.</text>
</comment>
<sequence>MALTFLSLVFTHNNEPEYNADGTEVLCNVLNPDETMTYAFVEVKELKSKGISLPISTVSPAYKKLKNCNEESRESSDDDQTDWKPKTDNHCVKIKKTLFDCFDEYISSHDEDSHSIHIVGGCKQKITEENNEIIWTSSLTKALISELIERDSLFQRPSCKKIKLWRSIAIKLNSAFENKINLTDKICNRKWRNLWQTYKANVKKSNNTGSDSIIWEYFNDFNEHFGTKDNINPNPLI</sequence>
<evidence type="ECO:0000313" key="3">
    <source>
        <dbReference type="Proteomes" id="UP000478052"/>
    </source>
</evidence>
<organism evidence="2 3">
    <name type="scientific">Aphis craccivora</name>
    <name type="common">Cowpea aphid</name>
    <dbReference type="NCBI Taxonomy" id="307492"/>
    <lineage>
        <taxon>Eukaryota</taxon>
        <taxon>Metazoa</taxon>
        <taxon>Ecdysozoa</taxon>
        <taxon>Arthropoda</taxon>
        <taxon>Hexapoda</taxon>
        <taxon>Insecta</taxon>
        <taxon>Pterygota</taxon>
        <taxon>Neoptera</taxon>
        <taxon>Paraneoptera</taxon>
        <taxon>Hemiptera</taxon>
        <taxon>Sternorrhyncha</taxon>
        <taxon>Aphidomorpha</taxon>
        <taxon>Aphidoidea</taxon>
        <taxon>Aphididae</taxon>
        <taxon>Aphidini</taxon>
        <taxon>Aphis</taxon>
        <taxon>Aphis</taxon>
    </lineage>
</organism>
<dbReference type="Pfam" id="PF13837">
    <property type="entry name" value="Myb_DNA-bind_4"/>
    <property type="match status" value="1"/>
</dbReference>
<dbReference type="EMBL" id="VUJU01009462">
    <property type="protein sequence ID" value="KAF0720243.1"/>
    <property type="molecule type" value="Genomic_DNA"/>
</dbReference>
<reference evidence="2 3" key="1">
    <citation type="submission" date="2019-08" db="EMBL/GenBank/DDBJ databases">
        <title>Whole genome of Aphis craccivora.</title>
        <authorList>
            <person name="Voronova N.V."/>
            <person name="Shulinski R.S."/>
            <person name="Bandarenka Y.V."/>
            <person name="Zhorov D.G."/>
            <person name="Warner D."/>
        </authorList>
    </citation>
    <scope>NUCLEOTIDE SEQUENCE [LARGE SCALE GENOMIC DNA]</scope>
    <source>
        <strain evidence="2">180601</strain>
        <tissue evidence="2">Whole Body</tissue>
    </source>
</reference>
<protein>
    <recommendedName>
        <fullName evidence="1">Myb/SANT-like DNA-binding domain-containing protein</fullName>
    </recommendedName>
</protein>
<dbReference type="AlphaFoldDB" id="A0A6G0W1Z8"/>
<dbReference type="Gene3D" id="1.10.10.60">
    <property type="entry name" value="Homeodomain-like"/>
    <property type="match status" value="1"/>
</dbReference>
<dbReference type="InterPro" id="IPR044822">
    <property type="entry name" value="Myb_DNA-bind_4"/>
</dbReference>
<accession>A0A6G0W1Z8</accession>
<evidence type="ECO:0000259" key="1">
    <source>
        <dbReference type="Pfam" id="PF13837"/>
    </source>
</evidence>
<proteinExistence type="predicted"/>
<dbReference type="OrthoDB" id="6346437at2759"/>
<evidence type="ECO:0000313" key="2">
    <source>
        <dbReference type="EMBL" id="KAF0720243.1"/>
    </source>
</evidence>
<name>A0A6G0W1Z8_APHCR</name>
<keyword evidence="3" id="KW-1185">Reference proteome</keyword>
<feature type="domain" description="Myb/SANT-like DNA-binding" evidence="1">
    <location>
        <begin position="135"/>
        <end position="223"/>
    </location>
</feature>
<dbReference type="Proteomes" id="UP000478052">
    <property type="component" value="Unassembled WGS sequence"/>
</dbReference>
<gene>
    <name evidence="2" type="ORF">FWK35_00026194</name>
</gene>